<dbReference type="RefSeq" id="WP_207031230.1">
    <property type="nucleotide sequence ID" value="NZ_CP159476.1"/>
</dbReference>
<dbReference type="Pfam" id="PF12345">
    <property type="entry name" value="DUF3641"/>
    <property type="match status" value="1"/>
</dbReference>
<dbReference type="CDD" id="cd01335">
    <property type="entry name" value="Radical_SAM"/>
    <property type="match status" value="1"/>
</dbReference>
<evidence type="ECO:0000256" key="1">
    <source>
        <dbReference type="ARBA" id="ARBA00001966"/>
    </source>
</evidence>
<comment type="caution">
    <text evidence="9">The sequence shown here is derived from an EMBL/GenBank/DDBJ whole genome shotgun (WGS) entry which is preliminary data.</text>
</comment>
<accession>A0ABS3G0E0</accession>
<gene>
    <name evidence="9" type="primary">arsS</name>
    <name evidence="9" type="ORF">J0656_02395</name>
</gene>
<keyword evidence="6" id="KW-0175">Coiled coil</keyword>
<dbReference type="Proteomes" id="UP000664044">
    <property type="component" value="Unassembled WGS sequence"/>
</dbReference>
<comment type="cofactor">
    <cofactor evidence="1">
        <name>[4Fe-4S] cluster</name>
        <dbReference type="ChEBI" id="CHEBI:49883"/>
    </cofactor>
</comment>
<organism evidence="9 10">
    <name type="scientific">Flagellimonas aurea</name>
    <dbReference type="NCBI Taxonomy" id="2915619"/>
    <lineage>
        <taxon>Bacteria</taxon>
        <taxon>Pseudomonadati</taxon>
        <taxon>Bacteroidota</taxon>
        <taxon>Flavobacteriia</taxon>
        <taxon>Flavobacteriales</taxon>
        <taxon>Flavobacteriaceae</taxon>
        <taxon>Flagellimonas</taxon>
    </lineage>
</organism>
<dbReference type="EMBL" id="JAFLNL010000001">
    <property type="protein sequence ID" value="MBO0352849.1"/>
    <property type="molecule type" value="Genomic_DNA"/>
</dbReference>
<dbReference type="PANTHER" id="PTHR43728">
    <property type="entry name" value="SLR0304 PROTEIN"/>
    <property type="match status" value="1"/>
</dbReference>
<dbReference type="InterPro" id="IPR013785">
    <property type="entry name" value="Aldolase_TIM"/>
</dbReference>
<dbReference type="InterPro" id="IPR058240">
    <property type="entry name" value="rSAM_sf"/>
</dbReference>
<reference evidence="9 10" key="1">
    <citation type="submission" date="2021-03" db="EMBL/GenBank/DDBJ databases">
        <title>Muricauda lutimaris sp. nov. and Muricauda ruestringensis sp. nov, two marine members of the Flavobacteriaceae isolated from deep sea sediments of Western Pacific.</title>
        <authorList>
            <person name="Zhao S."/>
            <person name="Liu R."/>
        </authorList>
    </citation>
    <scope>NUCLEOTIDE SEQUENCE [LARGE SCALE GENOMIC DNA]</scope>
    <source>
        <strain evidence="9 10">BC31-1-A7</strain>
    </source>
</reference>
<name>A0ABS3G0E0_9FLAO</name>
<dbReference type="InterPro" id="IPR024521">
    <property type="entry name" value="ArsS-like_C"/>
</dbReference>
<dbReference type="NCBIfam" id="TIGR04167">
    <property type="entry name" value="rSAM_SeCys"/>
    <property type="match status" value="1"/>
</dbReference>
<evidence type="ECO:0000313" key="9">
    <source>
        <dbReference type="EMBL" id="MBO0352849.1"/>
    </source>
</evidence>
<evidence type="ECO:0000313" key="10">
    <source>
        <dbReference type="Proteomes" id="UP000664044"/>
    </source>
</evidence>
<feature type="domain" description="Arsenosugar biosynthesis radical SAM protein ArsS-like C-terminal" evidence="8">
    <location>
        <begin position="227"/>
        <end position="360"/>
    </location>
</feature>
<dbReference type="SUPFAM" id="SSF102114">
    <property type="entry name" value="Radical SAM enzymes"/>
    <property type="match status" value="1"/>
</dbReference>
<evidence type="ECO:0000256" key="2">
    <source>
        <dbReference type="ARBA" id="ARBA00022691"/>
    </source>
</evidence>
<keyword evidence="4" id="KW-0408">Iron</keyword>
<feature type="coiled-coil region" evidence="6">
    <location>
        <begin position="10"/>
        <end position="37"/>
    </location>
</feature>
<evidence type="ECO:0000259" key="8">
    <source>
        <dbReference type="Pfam" id="PF12345"/>
    </source>
</evidence>
<feature type="domain" description="Radical SAM core" evidence="7">
    <location>
        <begin position="69"/>
        <end position="207"/>
    </location>
</feature>
<evidence type="ECO:0000256" key="5">
    <source>
        <dbReference type="ARBA" id="ARBA00023014"/>
    </source>
</evidence>
<evidence type="ECO:0000256" key="4">
    <source>
        <dbReference type="ARBA" id="ARBA00023004"/>
    </source>
</evidence>
<keyword evidence="3" id="KW-0479">Metal-binding</keyword>
<dbReference type="InterPro" id="IPR007197">
    <property type="entry name" value="rSAM"/>
</dbReference>
<keyword evidence="5" id="KW-0411">Iron-sulfur</keyword>
<keyword evidence="10" id="KW-1185">Reference proteome</keyword>
<evidence type="ECO:0000256" key="6">
    <source>
        <dbReference type="SAM" id="Coils"/>
    </source>
</evidence>
<dbReference type="SFLD" id="SFLDS00029">
    <property type="entry name" value="Radical_SAM"/>
    <property type="match status" value="1"/>
</dbReference>
<proteinExistence type="predicted"/>
<dbReference type="SFLD" id="SFLDG01067">
    <property type="entry name" value="SPASM/twitch_domain_containing"/>
    <property type="match status" value="1"/>
</dbReference>
<dbReference type="Gene3D" id="3.20.20.70">
    <property type="entry name" value="Aldolase class I"/>
    <property type="match status" value="1"/>
</dbReference>
<evidence type="ECO:0000256" key="3">
    <source>
        <dbReference type="ARBA" id="ARBA00022723"/>
    </source>
</evidence>
<keyword evidence="2" id="KW-0949">S-adenosyl-L-methionine</keyword>
<evidence type="ECO:0000259" key="7">
    <source>
        <dbReference type="Pfam" id="PF04055"/>
    </source>
</evidence>
<dbReference type="PANTHER" id="PTHR43728:SF1">
    <property type="entry name" value="FE-S OXIDOREDUCTASE"/>
    <property type="match status" value="1"/>
</dbReference>
<protein>
    <submittedName>
        <fullName evidence="9">Arsenosugar biosynthesis radical SAM protein ArsS</fullName>
    </submittedName>
</protein>
<dbReference type="Pfam" id="PF04055">
    <property type="entry name" value="Radical_SAM"/>
    <property type="match status" value="1"/>
</dbReference>
<dbReference type="InterPro" id="IPR026351">
    <property type="entry name" value="rSAM_ArsS-like"/>
</dbReference>
<sequence length="362" mass="40774">MTQSILTDIKKAAKKSLKAREDELANTQKQLEILSGDLFVGGELPFFKDKIAETGQFPLKPKKLEVLQINVGYMCNQVCAHCHVDAGPDRQEIMTRETMEQCLEVIRNTGAHTLDLTGGAPEMNPDFRWFVEEASKAGIQDFIVRSNLTIILANKKYHDLPEFFKKHNVHVVSSMPHYTRGKTDKQRGEGVFDKSIKALQMLNKVGYGMPNSDLRLDLVYNPSGAFLPANQAAMEHDFKKALKEDFDIDFHNLFAITNLPISRFLDYLIASDNYEDYMYSLVEAYNPAAVENVMCTNTISVSWDGWLYDCDFNQMLDLKVASKVKHIKDYNDDVLSNRDIIISQHCYGCTAGAGSSCQGTVA</sequence>